<dbReference type="PROSITE" id="PS51079">
    <property type="entry name" value="MBT"/>
    <property type="match status" value="2"/>
</dbReference>
<dbReference type="Pfam" id="PF12140">
    <property type="entry name" value="SLED"/>
    <property type="match status" value="1"/>
</dbReference>
<dbReference type="GO" id="GO:0045892">
    <property type="term" value="P:negative regulation of DNA-templated transcription"/>
    <property type="evidence" value="ECO:0007669"/>
    <property type="project" value="TreeGrafter"/>
</dbReference>
<dbReference type="InterPro" id="IPR013761">
    <property type="entry name" value="SAM/pointed_sf"/>
</dbReference>
<feature type="non-terminal residue" evidence="5">
    <location>
        <position position="1"/>
    </location>
</feature>
<dbReference type="Gene3D" id="1.10.150.50">
    <property type="entry name" value="Transcription Factor, Ets-1"/>
    <property type="match status" value="1"/>
</dbReference>
<evidence type="ECO:0000256" key="3">
    <source>
        <dbReference type="ARBA" id="ARBA00022737"/>
    </source>
</evidence>
<organism evidence="5 6">
    <name type="scientific">Paramuricea clavata</name>
    <name type="common">Red gorgonian</name>
    <name type="synonym">Violescent sea-whip</name>
    <dbReference type="NCBI Taxonomy" id="317549"/>
    <lineage>
        <taxon>Eukaryota</taxon>
        <taxon>Metazoa</taxon>
        <taxon>Cnidaria</taxon>
        <taxon>Anthozoa</taxon>
        <taxon>Octocorallia</taxon>
        <taxon>Malacalcyonacea</taxon>
        <taxon>Plexauridae</taxon>
        <taxon>Paramuricea</taxon>
    </lineage>
</organism>
<dbReference type="InterPro" id="IPR001660">
    <property type="entry name" value="SAM"/>
</dbReference>
<dbReference type="Gene3D" id="3.90.1150.190">
    <property type="entry name" value="SLED domain"/>
    <property type="match status" value="1"/>
</dbReference>
<dbReference type="SUPFAM" id="SSF63748">
    <property type="entry name" value="Tudor/PWWP/MBT"/>
    <property type="match status" value="2"/>
</dbReference>
<dbReference type="GO" id="GO:0003682">
    <property type="term" value="F:chromatin binding"/>
    <property type="evidence" value="ECO:0007669"/>
    <property type="project" value="TreeGrafter"/>
</dbReference>
<evidence type="ECO:0000256" key="4">
    <source>
        <dbReference type="ARBA" id="ARBA00023242"/>
    </source>
</evidence>
<dbReference type="InterPro" id="IPR021987">
    <property type="entry name" value="SLED"/>
</dbReference>
<dbReference type="SUPFAM" id="SSF47769">
    <property type="entry name" value="SAM/Pointed domain"/>
    <property type="match status" value="1"/>
</dbReference>
<evidence type="ECO:0000256" key="1">
    <source>
        <dbReference type="ARBA" id="ARBA00004123"/>
    </source>
</evidence>
<dbReference type="InterPro" id="IPR038348">
    <property type="entry name" value="SLED_sf"/>
</dbReference>
<dbReference type="Pfam" id="PF02820">
    <property type="entry name" value="MBT"/>
    <property type="match status" value="2"/>
</dbReference>
<dbReference type="PANTHER" id="PTHR12247:SF132">
    <property type="entry name" value="POLYCOMB PROTEIN SCM"/>
    <property type="match status" value="1"/>
</dbReference>
<sequence length="826" mass="92103">SSLVGGLKKRIRDVVKHVDPRYELKQNFKHDFLIFRYRQIQSLLTSLISGNADMTRFCITMSIPRPDSLEGYTTLRFWNCIMCSTAFVGTKPEIIQRVHHPQLFTYQPEWLSHAGICNRCQKTLTMQAPKITIYAISETPQHNHGATSSIPGTSVPSVSASGPPMPGVSIAGGSVPGLPIPHVLGTFVPGTYMTGTSVPIVMCNALPGHCNCAHGGHNHVPGVSHLAYQGVNVPVVTKTDANPARTEAGYIANAANEEPGQFAEKSTKQKDGPSQNLCLSTFSWDEYLAETKGIAAPWTCFKQAATPPFNGFQCGMKLEAADPRNEGAVCVATVVGVIGSRLRLRFDGCDNLHDIWRVIDSGDIHPVGWCEGNGGVLKPPVGFRMEGNSFKSFLKKALANGELAPLRLFKKVPNTPKVNLFCPTFKLEAVDLKNPALVCVGTVLDVIGDDVIIAFDGWKDTAYKYPFYSRDIFPPGWCYFSGHPLQAPGPEYAKFKASFSQKEKSFHPLDDDEPTASLQSRQRTLRVIPAVESADSASGESPIDLPFSIPVPVELYVNFSCEFGSYLDPSKVSELRPAYRGNVREVLQTSIQAIVNAAYNPSIVIGFLRPGRGKIVIKAKHGQDTYTCCLQSVDHIWVFWNVFGRFTDNLRCCKNLFSSEKLQGVCPKCNDQGRKRVMEERRLAEQERRRNELRMEELRNEELKMEELRNQELRNQELRNQELRRKEQEREEPVTKIRRIVNEEAQGVSDVGSTSSPLTWSIDEVVEYFKKSDISKYAELFRQHEIDGGALLLLNRETIMSCMQFKLGPALKLLNHISELKTKFSL</sequence>
<keyword evidence="2" id="KW-0678">Repressor</keyword>
<dbReference type="Proteomes" id="UP001152795">
    <property type="component" value="Unassembled WGS sequence"/>
</dbReference>
<gene>
    <name evidence="5" type="ORF">PACLA_8A056807</name>
</gene>
<name>A0A6S7KY96_PARCT</name>
<dbReference type="InterPro" id="IPR004092">
    <property type="entry name" value="Mbt"/>
</dbReference>
<keyword evidence="6" id="KW-1185">Reference proteome</keyword>
<dbReference type="SMART" id="SM00454">
    <property type="entry name" value="SAM"/>
    <property type="match status" value="1"/>
</dbReference>
<dbReference type="AlphaFoldDB" id="A0A6S7KY96"/>
<comment type="caution">
    <text evidence="5">The sequence shown here is derived from an EMBL/GenBank/DDBJ whole genome shotgun (WGS) entry which is preliminary data.</text>
</comment>
<dbReference type="Gene3D" id="2.30.30.140">
    <property type="match status" value="2"/>
</dbReference>
<evidence type="ECO:0000313" key="6">
    <source>
        <dbReference type="Proteomes" id="UP001152795"/>
    </source>
</evidence>
<reference evidence="5" key="1">
    <citation type="submission" date="2020-04" db="EMBL/GenBank/DDBJ databases">
        <authorList>
            <person name="Alioto T."/>
            <person name="Alioto T."/>
            <person name="Gomez Garrido J."/>
        </authorList>
    </citation>
    <scope>NUCLEOTIDE SEQUENCE</scope>
    <source>
        <strain evidence="5">A484AB</strain>
    </source>
</reference>
<protein>
    <submittedName>
        <fullName evidence="5">Sex comb on midleg 2 isoform X1</fullName>
    </submittedName>
</protein>
<dbReference type="CDD" id="cd09509">
    <property type="entry name" value="SAM_Polycomb"/>
    <property type="match status" value="1"/>
</dbReference>
<keyword evidence="3" id="KW-0677">Repeat</keyword>
<keyword evidence="4" id="KW-0539">Nucleus</keyword>
<dbReference type="SMART" id="SM00561">
    <property type="entry name" value="MBT"/>
    <property type="match status" value="2"/>
</dbReference>
<dbReference type="GO" id="GO:0005634">
    <property type="term" value="C:nucleus"/>
    <property type="evidence" value="ECO:0007669"/>
    <property type="project" value="UniProtKB-SubCell"/>
</dbReference>
<dbReference type="PANTHER" id="PTHR12247">
    <property type="entry name" value="POLYCOMB GROUP PROTEIN"/>
    <property type="match status" value="1"/>
</dbReference>
<proteinExistence type="predicted"/>
<dbReference type="GO" id="GO:0042393">
    <property type="term" value="F:histone binding"/>
    <property type="evidence" value="ECO:0007669"/>
    <property type="project" value="TreeGrafter"/>
</dbReference>
<accession>A0A6S7KY96</accession>
<dbReference type="EMBL" id="CACRXK020018630">
    <property type="protein sequence ID" value="CAB4032713.1"/>
    <property type="molecule type" value="Genomic_DNA"/>
</dbReference>
<evidence type="ECO:0000313" key="5">
    <source>
        <dbReference type="EMBL" id="CAB4032713.1"/>
    </source>
</evidence>
<dbReference type="InterPro" id="IPR050548">
    <property type="entry name" value="PcG_chromatin_remod_factors"/>
</dbReference>
<evidence type="ECO:0000256" key="2">
    <source>
        <dbReference type="ARBA" id="ARBA00022491"/>
    </source>
</evidence>
<dbReference type="PROSITE" id="PS50105">
    <property type="entry name" value="SAM_DOMAIN"/>
    <property type="match status" value="1"/>
</dbReference>
<dbReference type="Pfam" id="PF00536">
    <property type="entry name" value="SAM_1"/>
    <property type="match status" value="1"/>
</dbReference>
<comment type="subcellular location">
    <subcellularLocation>
        <location evidence="1">Nucleus</location>
    </subcellularLocation>
</comment>
<dbReference type="OrthoDB" id="5912862at2759"/>